<dbReference type="SUPFAM" id="SSF51905">
    <property type="entry name" value="FAD/NAD(P)-binding domain"/>
    <property type="match status" value="1"/>
</dbReference>
<dbReference type="NCBIfam" id="TIGR00275">
    <property type="entry name" value="aminoacetone oxidase family FAD-binding enzyme"/>
    <property type="match status" value="1"/>
</dbReference>
<sequence length="412" mass="45406">MAKILVVIGGGAAGFFCAVNAARQNPQLRVVILEKTGKLLSKVKVSGGGRCNVTHSCFDIPELVQRYPRGQHFLKKALHWFGPSDTISWFAERGVKLKAEADGRMFPITDSAQTIIDCLLKEADTYKVEIKLNHEVTGITQNGDAFELSLGGDKPAVKADFLCIACGGYPKTAQFNWLLQSGHHIEPPVPSLFTFNMPGNPITSLMGVSVPMAQVKVTGTKMVQEGPLLITHWGMSGPVILRTSAWGARLLAEKDYRFSIQVNWLYPEYANEQSLRNAWPDLRSRLAGQALGNKNPFQLPARLWAYLLQQAGIQEQTRWGDLAAKLQNRLIQLLTTQSFDIHGKTTFKEEFVTCGGIQLSEIEANTMQSRLVPNLFFAGEIMDVDGVTGGFNFQHAWCSGWVAAKAIAEKQG</sequence>
<organism evidence="6 7">
    <name type="scientific">Filimonas effusa</name>
    <dbReference type="NCBI Taxonomy" id="2508721"/>
    <lineage>
        <taxon>Bacteria</taxon>
        <taxon>Pseudomonadati</taxon>
        <taxon>Bacteroidota</taxon>
        <taxon>Chitinophagia</taxon>
        <taxon>Chitinophagales</taxon>
        <taxon>Chitinophagaceae</taxon>
        <taxon>Filimonas</taxon>
    </lineage>
</organism>
<evidence type="ECO:0000259" key="4">
    <source>
        <dbReference type="Pfam" id="PF03486"/>
    </source>
</evidence>
<evidence type="ECO:0000313" key="7">
    <source>
        <dbReference type="Proteomes" id="UP000290545"/>
    </source>
</evidence>
<dbReference type="InterPro" id="IPR057661">
    <property type="entry name" value="RsdA/BaiN/AoA(So)_Rossmann"/>
</dbReference>
<dbReference type="PANTHER" id="PTHR42887">
    <property type="entry name" value="OS12G0638800 PROTEIN"/>
    <property type="match status" value="1"/>
</dbReference>
<dbReference type="InterPro" id="IPR055178">
    <property type="entry name" value="RsdA/BaiN/AoA(So)-like_dom"/>
</dbReference>
<dbReference type="PRINTS" id="PR00368">
    <property type="entry name" value="FADPNR"/>
</dbReference>
<keyword evidence="3" id="KW-0274">FAD</keyword>
<gene>
    <name evidence="6" type="ORF">ESB13_20830</name>
</gene>
<dbReference type="InterPro" id="IPR023166">
    <property type="entry name" value="BaiN-like_dom_sf"/>
</dbReference>
<comment type="caution">
    <text evidence="6">The sequence shown here is derived from an EMBL/GenBank/DDBJ whole genome shotgun (WGS) entry which is preliminary data.</text>
</comment>
<feature type="domain" description="RsdA/BaiN/AoA(So)-like insert" evidence="5">
    <location>
        <begin position="189"/>
        <end position="352"/>
    </location>
</feature>
<dbReference type="OrthoDB" id="9773233at2"/>
<dbReference type="Gene3D" id="2.40.30.10">
    <property type="entry name" value="Translation factors"/>
    <property type="match status" value="1"/>
</dbReference>
<dbReference type="InterPro" id="IPR004792">
    <property type="entry name" value="BaiN-like"/>
</dbReference>
<evidence type="ECO:0000256" key="1">
    <source>
        <dbReference type="ARBA" id="ARBA00001974"/>
    </source>
</evidence>
<proteinExistence type="predicted"/>
<dbReference type="RefSeq" id="WP_129005634.1">
    <property type="nucleotide sequence ID" value="NZ_SDHZ01000004.1"/>
</dbReference>
<dbReference type="Gene3D" id="3.50.50.60">
    <property type="entry name" value="FAD/NAD(P)-binding domain"/>
    <property type="match status" value="1"/>
</dbReference>
<keyword evidence="7" id="KW-1185">Reference proteome</keyword>
<evidence type="ECO:0000256" key="2">
    <source>
        <dbReference type="ARBA" id="ARBA00022630"/>
    </source>
</evidence>
<dbReference type="SUPFAM" id="SSF160996">
    <property type="entry name" value="HI0933 insert domain-like"/>
    <property type="match status" value="1"/>
</dbReference>
<name>A0A4Q1D0U6_9BACT</name>
<dbReference type="EMBL" id="SDHZ01000004">
    <property type="protein sequence ID" value="RXK81383.1"/>
    <property type="molecule type" value="Genomic_DNA"/>
</dbReference>
<accession>A0A4Q1D0U6</accession>
<dbReference type="Proteomes" id="UP000290545">
    <property type="component" value="Unassembled WGS sequence"/>
</dbReference>
<dbReference type="PANTHER" id="PTHR42887:SF2">
    <property type="entry name" value="OS12G0638800 PROTEIN"/>
    <property type="match status" value="1"/>
</dbReference>
<evidence type="ECO:0000259" key="5">
    <source>
        <dbReference type="Pfam" id="PF22780"/>
    </source>
</evidence>
<reference evidence="6 7" key="1">
    <citation type="submission" date="2019-01" db="EMBL/GenBank/DDBJ databases">
        <title>Filimonas sp. strain TTM-71.</title>
        <authorList>
            <person name="Chen W.-M."/>
        </authorList>
    </citation>
    <scope>NUCLEOTIDE SEQUENCE [LARGE SCALE GENOMIC DNA]</scope>
    <source>
        <strain evidence="6 7">TTM-71</strain>
    </source>
</reference>
<comment type="cofactor">
    <cofactor evidence="1">
        <name>FAD</name>
        <dbReference type="ChEBI" id="CHEBI:57692"/>
    </cofactor>
</comment>
<dbReference type="InterPro" id="IPR036188">
    <property type="entry name" value="FAD/NAD-bd_sf"/>
</dbReference>
<feature type="domain" description="RsdA/BaiN/AoA(So)-like Rossmann fold-like" evidence="4">
    <location>
        <begin position="5"/>
        <end position="405"/>
    </location>
</feature>
<keyword evidence="2" id="KW-0285">Flavoprotein</keyword>
<dbReference type="AlphaFoldDB" id="A0A4Q1D0U6"/>
<evidence type="ECO:0000256" key="3">
    <source>
        <dbReference type="ARBA" id="ARBA00022827"/>
    </source>
</evidence>
<protein>
    <submittedName>
        <fullName evidence="6">NAD(P)/FAD-dependent oxidoreductase</fullName>
    </submittedName>
</protein>
<dbReference type="Pfam" id="PF22780">
    <property type="entry name" value="HI0933_like_1st"/>
    <property type="match status" value="1"/>
</dbReference>
<evidence type="ECO:0000313" key="6">
    <source>
        <dbReference type="EMBL" id="RXK81383.1"/>
    </source>
</evidence>
<dbReference type="Pfam" id="PF03486">
    <property type="entry name" value="HI0933_like"/>
    <property type="match status" value="1"/>
</dbReference>
<dbReference type="Gene3D" id="1.10.8.260">
    <property type="entry name" value="HI0933 insert domain-like"/>
    <property type="match status" value="1"/>
</dbReference>